<accession>A0A0B7BAV7</accession>
<name>A0A0B7BAV7_9EUPU</name>
<sequence length="63" mass="7170">MICSKSFNNVVVCKIQLAKRAENPITDPGFSVSGDNKEKTKINKIYEHQIHNNIKSLHTEVKM</sequence>
<organism evidence="1">
    <name type="scientific">Arion vulgaris</name>
    <dbReference type="NCBI Taxonomy" id="1028688"/>
    <lineage>
        <taxon>Eukaryota</taxon>
        <taxon>Metazoa</taxon>
        <taxon>Spiralia</taxon>
        <taxon>Lophotrochozoa</taxon>
        <taxon>Mollusca</taxon>
        <taxon>Gastropoda</taxon>
        <taxon>Heterobranchia</taxon>
        <taxon>Euthyneura</taxon>
        <taxon>Panpulmonata</taxon>
        <taxon>Eupulmonata</taxon>
        <taxon>Stylommatophora</taxon>
        <taxon>Helicina</taxon>
        <taxon>Arionoidea</taxon>
        <taxon>Arionidae</taxon>
        <taxon>Arion</taxon>
    </lineage>
</organism>
<reference evidence="1" key="1">
    <citation type="submission" date="2014-12" db="EMBL/GenBank/DDBJ databases">
        <title>Insight into the proteome of Arion vulgaris.</title>
        <authorList>
            <person name="Aradska J."/>
            <person name="Bulat T."/>
            <person name="Smidak R."/>
            <person name="Sarate P."/>
            <person name="Gangsoo J."/>
            <person name="Sialana F."/>
            <person name="Bilban M."/>
            <person name="Lubec G."/>
        </authorList>
    </citation>
    <scope>NUCLEOTIDE SEQUENCE</scope>
    <source>
        <tissue evidence="1">Skin</tissue>
    </source>
</reference>
<gene>
    <name evidence="1" type="primary">ORF177002</name>
</gene>
<dbReference type="AlphaFoldDB" id="A0A0B7BAV7"/>
<proteinExistence type="predicted"/>
<dbReference type="EMBL" id="HACG01043594">
    <property type="protein sequence ID" value="CEK90459.1"/>
    <property type="molecule type" value="Transcribed_RNA"/>
</dbReference>
<evidence type="ECO:0000313" key="1">
    <source>
        <dbReference type="EMBL" id="CEK90459.1"/>
    </source>
</evidence>
<protein>
    <submittedName>
        <fullName evidence="1">Uncharacterized protein</fullName>
    </submittedName>
</protein>